<dbReference type="PANTHER" id="PTHR22911">
    <property type="entry name" value="ACYL-MALONYL CONDENSING ENZYME-RELATED"/>
    <property type="match status" value="1"/>
</dbReference>
<feature type="domain" description="EamA" evidence="4">
    <location>
        <begin position="9"/>
        <end position="140"/>
    </location>
</feature>
<feature type="transmembrane region" description="Helical" evidence="3">
    <location>
        <begin position="269"/>
        <end position="287"/>
    </location>
</feature>
<keyword evidence="3" id="KW-0472">Membrane</keyword>
<dbReference type="InterPro" id="IPR037185">
    <property type="entry name" value="EmrE-like"/>
</dbReference>
<feature type="transmembrane region" description="Helical" evidence="3">
    <location>
        <begin position="148"/>
        <end position="170"/>
    </location>
</feature>
<feature type="transmembrane region" description="Helical" evidence="3">
    <location>
        <begin position="38"/>
        <end position="57"/>
    </location>
</feature>
<organism evidence="5 6">
    <name type="scientific">Halobacillus litoralis</name>
    <dbReference type="NCBI Taxonomy" id="45668"/>
    <lineage>
        <taxon>Bacteria</taxon>
        <taxon>Bacillati</taxon>
        <taxon>Bacillota</taxon>
        <taxon>Bacilli</taxon>
        <taxon>Bacillales</taxon>
        <taxon>Bacillaceae</taxon>
        <taxon>Halobacillus</taxon>
    </lineage>
</organism>
<dbReference type="Proteomes" id="UP000460949">
    <property type="component" value="Unassembled WGS sequence"/>
</dbReference>
<gene>
    <name evidence="5" type="ORF">GLW04_17880</name>
</gene>
<feature type="transmembrane region" description="Helical" evidence="3">
    <location>
        <begin position="69"/>
        <end position="89"/>
    </location>
</feature>
<evidence type="ECO:0000256" key="1">
    <source>
        <dbReference type="ARBA" id="ARBA00004127"/>
    </source>
</evidence>
<dbReference type="AlphaFoldDB" id="A0A845DVR5"/>
<sequence>MEKPPVHPYLILFIGVVSISTSAIFVKLAGDAPASMTAFYRLLLAAGLMAPYVLWKHSGEFKHIHKKDWLLATISGIFLAFHFIFWFQSLKYTSVASSVLLVSLQPVFAFTGAYLFFRERFTVGAILSLFITLIGSVIIGWGDFQLSGMALAGDILALLGAVTVTGYFLLGQSLRQRLSLLTYTLIAYGMAAVTLGLYNLAAGVSFTGYSGEQWFIFLALAVIPTFFGHSLFNWTLRWLSAASISMAVLLEPIGASLLAYWILKESITWVQWLGGSIVLFGLMMFILSTTKKVEPTLTHEVKKEP</sequence>
<feature type="transmembrane region" description="Helical" evidence="3">
    <location>
        <begin position="182"/>
        <end position="201"/>
    </location>
</feature>
<dbReference type="SUPFAM" id="SSF103481">
    <property type="entry name" value="Multidrug resistance efflux transporter EmrE"/>
    <property type="match status" value="2"/>
</dbReference>
<dbReference type="OrthoDB" id="9790852at2"/>
<keyword evidence="3" id="KW-1133">Transmembrane helix</keyword>
<feature type="transmembrane region" description="Helical" evidence="3">
    <location>
        <begin position="244"/>
        <end position="263"/>
    </location>
</feature>
<dbReference type="GO" id="GO:0016020">
    <property type="term" value="C:membrane"/>
    <property type="evidence" value="ECO:0007669"/>
    <property type="project" value="InterPro"/>
</dbReference>
<feature type="domain" description="EamA" evidence="4">
    <location>
        <begin position="152"/>
        <end position="286"/>
    </location>
</feature>
<proteinExistence type="inferred from homology"/>
<feature type="transmembrane region" description="Helical" evidence="3">
    <location>
        <begin position="124"/>
        <end position="142"/>
    </location>
</feature>
<dbReference type="Pfam" id="PF00892">
    <property type="entry name" value="EamA"/>
    <property type="match status" value="2"/>
</dbReference>
<dbReference type="PANTHER" id="PTHR22911:SF76">
    <property type="entry name" value="EAMA DOMAIN-CONTAINING PROTEIN"/>
    <property type="match status" value="1"/>
</dbReference>
<protein>
    <submittedName>
        <fullName evidence="5">EamA family transporter</fullName>
    </submittedName>
</protein>
<evidence type="ECO:0000313" key="5">
    <source>
        <dbReference type="EMBL" id="MYL21773.1"/>
    </source>
</evidence>
<keyword evidence="3" id="KW-0812">Transmembrane</keyword>
<comment type="caution">
    <text evidence="5">The sequence shown here is derived from an EMBL/GenBank/DDBJ whole genome shotgun (WGS) entry which is preliminary data.</text>
</comment>
<feature type="transmembrane region" description="Helical" evidence="3">
    <location>
        <begin position="95"/>
        <end position="117"/>
    </location>
</feature>
<comment type="subcellular location">
    <subcellularLocation>
        <location evidence="1">Endomembrane system</location>
        <topology evidence="1">Multi-pass membrane protein</topology>
    </subcellularLocation>
</comment>
<dbReference type="EMBL" id="WMET01000006">
    <property type="protein sequence ID" value="MYL21773.1"/>
    <property type="molecule type" value="Genomic_DNA"/>
</dbReference>
<feature type="transmembrane region" description="Helical" evidence="3">
    <location>
        <begin position="213"/>
        <end position="232"/>
    </location>
</feature>
<dbReference type="RefSeq" id="WP_160839713.1">
    <property type="nucleotide sequence ID" value="NZ_JAIVAK010000009.1"/>
</dbReference>
<evidence type="ECO:0000313" key="6">
    <source>
        <dbReference type="Proteomes" id="UP000460949"/>
    </source>
</evidence>
<feature type="transmembrane region" description="Helical" evidence="3">
    <location>
        <begin position="7"/>
        <end position="26"/>
    </location>
</feature>
<comment type="similarity">
    <text evidence="2">Belongs to the EamA transporter family.</text>
</comment>
<reference evidence="5 6" key="1">
    <citation type="submission" date="2019-11" db="EMBL/GenBank/DDBJ databases">
        <title>Genome sequences of 17 halophilic strains isolated from different environments.</title>
        <authorList>
            <person name="Furrow R.E."/>
        </authorList>
    </citation>
    <scope>NUCLEOTIDE SEQUENCE [LARGE SCALE GENOMIC DNA]</scope>
    <source>
        <strain evidence="5 6">22511_23_Filter</strain>
    </source>
</reference>
<dbReference type="InterPro" id="IPR000620">
    <property type="entry name" value="EamA_dom"/>
</dbReference>
<evidence type="ECO:0000256" key="3">
    <source>
        <dbReference type="SAM" id="Phobius"/>
    </source>
</evidence>
<accession>A0A845DVR5</accession>
<evidence type="ECO:0000259" key="4">
    <source>
        <dbReference type="Pfam" id="PF00892"/>
    </source>
</evidence>
<name>A0A845DVR5_9BACI</name>
<evidence type="ECO:0000256" key="2">
    <source>
        <dbReference type="ARBA" id="ARBA00007362"/>
    </source>
</evidence>